<reference evidence="7 8" key="1">
    <citation type="submission" date="2023-03" db="EMBL/GenBank/DDBJ databases">
        <title>Muricauda XX sp. nov. and Muricauda XXX sp. nov., two novel species isolated from Okinawa Trough.</title>
        <authorList>
            <person name="Cao W."/>
            <person name="Deng X."/>
        </authorList>
    </citation>
    <scope>NUCLEOTIDE SEQUENCE [LARGE SCALE GENOMIC DNA]</scope>
    <source>
        <strain evidence="7 8">81s02</strain>
    </source>
</reference>
<evidence type="ECO:0000259" key="6">
    <source>
        <dbReference type="Pfam" id="PF04932"/>
    </source>
</evidence>
<name>A0ABT5XR17_9FLAO</name>
<feature type="transmembrane region" description="Helical" evidence="5">
    <location>
        <begin position="287"/>
        <end position="307"/>
    </location>
</feature>
<feature type="transmembrane region" description="Helical" evidence="5">
    <location>
        <begin position="160"/>
        <end position="185"/>
    </location>
</feature>
<dbReference type="Proteomes" id="UP001217083">
    <property type="component" value="Unassembled WGS sequence"/>
</dbReference>
<keyword evidence="8" id="KW-1185">Reference proteome</keyword>
<proteinExistence type="predicted"/>
<gene>
    <name evidence="7" type="ORF">PY091_14010</name>
</gene>
<feature type="transmembrane region" description="Helical" evidence="5">
    <location>
        <begin position="100"/>
        <end position="120"/>
    </location>
</feature>
<keyword evidence="4 5" id="KW-0472">Membrane</keyword>
<feature type="domain" description="O-antigen ligase-related" evidence="6">
    <location>
        <begin position="164"/>
        <end position="302"/>
    </location>
</feature>
<evidence type="ECO:0000313" key="7">
    <source>
        <dbReference type="EMBL" id="MDF0708336.1"/>
    </source>
</evidence>
<keyword evidence="7" id="KW-0436">Ligase</keyword>
<sequence length="365" mass="41183">MRYIVLYLFVMNISSAGLIYVGGAIGPVLSTLSFMLLLIYFFFVKKGSVNAWMIVLGVLYFAIAGVQYSGTTSYFLNVTIKYFIIILGGYEVVKRTSNKEFILVLLMGAFTIFLHAAVIGGGSAEYGRFSGFYINPNAAGFICISGYALAYSLENKKARLVAQIIFTLMGLLTLSRTFIALWVILNLISLKINIKNIRIFVYGFGLLSLLLIFSELLPVKNPRIEQLKALTSSNEEVSVSEINEDSRTDTWSKYFNDIGDNPFFGSGFTTFTKKSYLSEKVGIHNTFLLVWGEAGFLPFIIIVVFYIKMLISSFRLFSHAPNLLMQSIGLFFFLMASHVYFTHAFILFISMWIQFQIEKNKPLLQ</sequence>
<evidence type="ECO:0000256" key="2">
    <source>
        <dbReference type="ARBA" id="ARBA00022692"/>
    </source>
</evidence>
<dbReference type="Pfam" id="PF04932">
    <property type="entry name" value="Wzy_C"/>
    <property type="match status" value="1"/>
</dbReference>
<protein>
    <submittedName>
        <fullName evidence="7">O-antigen ligase family protein</fullName>
    </submittedName>
</protein>
<accession>A0ABT5XR17</accession>
<comment type="subcellular location">
    <subcellularLocation>
        <location evidence="1">Membrane</location>
        <topology evidence="1">Multi-pass membrane protein</topology>
    </subcellularLocation>
</comment>
<dbReference type="InterPro" id="IPR007016">
    <property type="entry name" value="O-antigen_ligase-rel_domated"/>
</dbReference>
<feature type="transmembrane region" description="Helical" evidence="5">
    <location>
        <begin position="197"/>
        <end position="217"/>
    </location>
</feature>
<feature type="transmembrane region" description="Helical" evidence="5">
    <location>
        <begin position="20"/>
        <end position="42"/>
    </location>
</feature>
<feature type="transmembrane region" description="Helical" evidence="5">
    <location>
        <begin position="49"/>
        <end position="68"/>
    </location>
</feature>
<evidence type="ECO:0000313" key="8">
    <source>
        <dbReference type="Proteomes" id="UP001217083"/>
    </source>
</evidence>
<feature type="transmembrane region" description="Helical" evidence="5">
    <location>
        <begin position="327"/>
        <end position="353"/>
    </location>
</feature>
<feature type="transmembrane region" description="Helical" evidence="5">
    <location>
        <begin position="74"/>
        <end position="93"/>
    </location>
</feature>
<keyword evidence="3 5" id="KW-1133">Transmembrane helix</keyword>
<evidence type="ECO:0000256" key="1">
    <source>
        <dbReference type="ARBA" id="ARBA00004141"/>
    </source>
</evidence>
<dbReference type="EMBL" id="JARFVA010000005">
    <property type="protein sequence ID" value="MDF0708336.1"/>
    <property type="molecule type" value="Genomic_DNA"/>
</dbReference>
<organism evidence="7 8">
    <name type="scientific">Flagellimonas okinawensis</name>
    <dbReference type="NCBI Taxonomy" id="3031324"/>
    <lineage>
        <taxon>Bacteria</taxon>
        <taxon>Pseudomonadati</taxon>
        <taxon>Bacteroidota</taxon>
        <taxon>Flavobacteriia</taxon>
        <taxon>Flavobacteriales</taxon>
        <taxon>Flavobacteriaceae</taxon>
        <taxon>Flagellimonas</taxon>
    </lineage>
</organism>
<evidence type="ECO:0000256" key="4">
    <source>
        <dbReference type="ARBA" id="ARBA00023136"/>
    </source>
</evidence>
<dbReference type="GO" id="GO:0016874">
    <property type="term" value="F:ligase activity"/>
    <property type="evidence" value="ECO:0007669"/>
    <property type="project" value="UniProtKB-KW"/>
</dbReference>
<evidence type="ECO:0000256" key="5">
    <source>
        <dbReference type="SAM" id="Phobius"/>
    </source>
</evidence>
<dbReference type="RefSeq" id="WP_275650283.1">
    <property type="nucleotide sequence ID" value="NZ_JARFVA010000005.1"/>
</dbReference>
<evidence type="ECO:0000256" key="3">
    <source>
        <dbReference type="ARBA" id="ARBA00022989"/>
    </source>
</evidence>
<keyword evidence="2 5" id="KW-0812">Transmembrane</keyword>
<comment type="caution">
    <text evidence="7">The sequence shown here is derived from an EMBL/GenBank/DDBJ whole genome shotgun (WGS) entry which is preliminary data.</text>
</comment>
<feature type="transmembrane region" description="Helical" evidence="5">
    <location>
        <begin position="132"/>
        <end position="153"/>
    </location>
</feature>